<evidence type="ECO:0000313" key="3">
    <source>
        <dbReference type="EMBL" id="MBY0099105.1"/>
    </source>
</evidence>
<organism evidence="3 4">
    <name type="scientific">Mesobacillus maritimus</name>
    <dbReference type="NCBI Taxonomy" id="1643336"/>
    <lineage>
        <taxon>Bacteria</taxon>
        <taxon>Bacillati</taxon>
        <taxon>Bacillota</taxon>
        <taxon>Bacilli</taxon>
        <taxon>Bacillales</taxon>
        <taxon>Bacillaceae</taxon>
        <taxon>Mesobacillus</taxon>
    </lineage>
</organism>
<evidence type="ECO:0000256" key="1">
    <source>
        <dbReference type="SAM" id="MobiDB-lite"/>
    </source>
</evidence>
<dbReference type="RefSeq" id="WP_221875314.1">
    <property type="nucleotide sequence ID" value="NZ_JACWFH010000031.1"/>
</dbReference>
<dbReference type="PROSITE" id="PS51782">
    <property type="entry name" value="LYSM"/>
    <property type="match status" value="1"/>
</dbReference>
<comment type="caution">
    <text evidence="3">The sequence shown here is derived from an EMBL/GenBank/DDBJ whole genome shotgun (WGS) entry which is preliminary data.</text>
</comment>
<feature type="compositionally biased region" description="Polar residues" evidence="1">
    <location>
        <begin position="218"/>
        <end position="229"/>
    </location>
</feature>
<dbReference type="Pfam" id="PF20918">
    <property type="entry name" value="SPOCS_spoVID-N"/>
    <property type="match status" value="1"/>
</dbReference>
<dbReference type="InterPro" id="IPR048862">
    <property type="entry name" value="SPOCS_spoVID_N"/>
</dbReference>
<proteinExistence type="predicted"/>
<name>A0ABS7KAH1_9BACI</name>
<dbReference type="InterPro" id="IPR036779">
    <property type="entry name" value="LysM_dom_sf"/>
</dbReference>
<dbReference type="SMART" id="SM00257">
    <property type="entry name" value="LysM"/>
    <property type="match status" value="1"/>
</dbReference>
<feature type="compositionally biased region" description="Basic residues" evidence="1">
    <location>
        <begin position="354"/>
        <end position="364"/>
    </location>
</feature>
<dbReference type="InterPro" id="IPR018392">
    <property type="entry name" value="LysM"/>
</dbReference>
<accession>A0ABS7KAH1</accession>
<dbReference type="EMBL" id="JACWFH010000031">
    <property type="protein sequence ID" value="MBY0099105.1"/>
    <property type="molecule type" value="Genomic_DNA"/>
</dbReference>
<reference evidence="3 4" key="1">
    <citation type="submission" date="2020-07" db="EMBL/GenBank/DDBJ databases">
        <title>Fungal Genomes of the International Space Station.</title>
        <authorList>
            <person name="Seuylemezian A."/>
            <person name="Singh N.K."/>
            <person name="Wood J."/>
            <person name="Venkateswaran K."/>
        </authorList>
    </citation>
    <scope>NUCLEOTIDE SEQUENCE [LARGE SCALE GENOMIC DNA]</scope>
    <source>
        <strain evidence="3 4">PL-B2</strain>
    </source>
</reference>
<dbReference type="NCBIfam" id="TIGR02907">
    <property type="entry name" value="spore_VI_D"/>
    <property type="match status" value="1"/>
</dbReference>
<evidence type="ECO:0000313" key="4">
    <source>
        <dbReference type="Proteomes" id="UP000769780"/>
    </source>
</evidence>
<feature type="compositionally biased region" description="Polar residues" evidence="1">
    <location>
        <begin position="253"/>
        <end position="266"/>
    </location>
</feature>
<feature type="compositionally biased region" description="Polar residues" evidence="1">
    <location>
        <begin position="283"/>
        <end position="302"/>
    </location>
</feature>
<dbReference type="Proteomes" id="UP000769780">
    <property type="component" value="Unassembled WGS sequence"/>
</dbReference>
<dbReference type="Gene3D" id="3.10.350.10">
    <property type="entry name" value="LysM domain"/>
    <property type="match status" value="1"/>
</dbReference>
<keyword evidence="4" id="KW-1185">Reference proteome</keyword>
<feature type="compositionally biased region" description="Low complexity" evidence="1">
    <location>
        <begin position="268"/>
        <end position="282"/>
    </location>
</feature>
<sequence length="437" mass="48879">MSTGNQSCLRFSLEESVWFQRGQEVAELISISLDPDITIQENDQYVTIKGSLELTGEYKCPEQVEEGEEAPKFAGRQVHSVNEREEEEGVLEFLHQFPVDITIPQNRIESIYDIDIQVESFDYDFPERNSMKLTAELAITGLYGEQQHGSEEGELEETASPVEVADLEPLYRQSATAEAEAETAQEQPVEVFTSFQKVENQAEQEESEYRDFSFIPQPETQENNDNQETAGLYEPFRAEARKEPPSVGENNKESVLSRQEQPTSQEPALLSSQEAASASSAETNENPAPVQSNVTELPTVASTEPEPELARAEAEQPEVQQVPIINEKAQPEEVMEVEEESSSSSSSSEDEKPKKKKKMSKKKGLSIAEFLARKEETEVAKLRVCIVQQGDTIQQIADRYDVSVQQIISQNQLGLDQDVAEGQVLYVPSGYVTEGKR</sequence>
<protein>
    <submittedName>
        <fullName evidence="3">Stage VI sporulation protein D</fullName>
    </submittedName>
</protein>
<dbReference type="SUPFAM" id="SSF54106">
    <property type="entry name" value="LysM domain"/>
    <property type="match status" value="1"/>
</dbReference>
<feature type="region of interest" description="Disordered" evidence="1">
    <location>
        <begin position="199"/>
        <end position="364"/>
    </location>
</feature>
<evidence type="ECO:0000259" key="2">
    <source>
        <dbReference type="PROSITE" id="PS51782"/>
    </source>
</evidence>
<gene>
    <name evidence="3" type="primary">spoVID</name>
    <name evidence="3" type="ORF">H0185_20255</name>
</gene>
<feature type="domain" description="LysM" evidence="2">
    <location>
        <begin position="383"/>
        <end position="427"/>
    </location>
</feature>
<dbReference type="Pfam" id="PF01476">
    <property type="entry name" value="LysM"/>
    <property type="match status" value="1"/>
</dbReference>
<dbReference type="InterPro" id="IPR014256">
    <property type="entry name" value="Spore_VI_D"/>
</dbReference>
<dbReference type="CDD" id="cd00118">
    <property type="entry name" value="LysM"/>
    <property type="match status" value="1"/>
</dbReference>